<dbReference type="Gene3D" id="2.50.20.10">
    <property type="entry name" value="Lipoprotein localisation LolA/LolB/LppX"/>
    <property type="match status" value="1"/>
</dbReference>
<evidence type="ECO:0000313" key="3">
    <source>
        <dbReference type="Proteomes" id="UP001200145"/>
    </source>
</evidence>
<protein>
    <recommendedName>
        <fullName evidence="4">Outer membrane lipoprotein-sorting protein</fullName>
    </recommendedName>
</protein>
<gene>
    <name evidence="2" type="ORF">L0U88_18630</name>
</gene>
<sequence>MKALKLAFLGAALLGTMTGFSQTADEIANKHIDAIGGKDNWKKVKSVIMDGTMSFQGIDIAVTTTSVHNTGSRQDLNIMGQANYVIMTPTAGWMYMPVQGQTNVEPMTEEMVKKGADELDTQGALVDYKEKGHSLEYLGKEDVEGTECHKLKLTLKGGKVTTYFIDPASFLLLKSTAKQEVNGQEMEMTTGYSNYQKLPEGISMPMTISVPLGPGMNADMVISKIQINKEVPAETFQPAK</sequence>
<name>A0ABS9BPC5_9BACT</name>
<comment type="caution">
    <text evidence="2">The sequence shown here is derived from an EMBL/GenBank/DDBJ whole genome shotgun (WGS) entry which is preliminary data.</text>
</comment>
<dbReference type="EMBL" id="JAKEVY010000005">
    <property type="protein sequence ID" value="MCF1716664.1"/>
    <property type="molecule type" value="Genomic_DNA"/>
</dbReference>
<evidence type="ECO:0000256" key="1">
    <source>
        <dbReference type="SAM" id="SignalP"/>
    </source>
</evidence>
<dbReference type="RefSeq" id="WP_234868015.1">
    <property type="nucleotide sequence ID" value="NZ_JAKEVY010000005.1"/>
</dbReference>
<accession>A0ABS9BPC5</accession>
<organism evidence="2 3">
    <name type="scientific">Flavihumibacter fluminis</name>
    <dbReference type="NCBI Taxonomy" id="2909236"/>
    <lineage>
        <taxon>Bacteria</taxon>
        <taxon>Pseudomonadati</taxon>
        <taxon>Bacteroidota</taxon>
        <taxon>Chitinophagia</taxon>
        <taxon>Chitinophagales</taxon>
        <taxon>Chitinophagaceae</taxon>
        <taxon>Flavihumibacter</taxon>
    </lineage>
</organism>
<feature type="signal peptide" evidence="1">
    <location>
        <begin position="1"/>
        <end position="23"/>
    </location>
</feature>
<dbReference type="Proteomes" id="UP001200145">
    <property type="component" value="Unassembled WGS sequence"/>
</dbReference>
<keyword evidence="3" id="KW-1185">Reference proteome</keyword>
<feature type="chain" id="PRO_5045758644" description="Outer membrane lipoprotein-sorting protein" evidence="1">
    <location>
        <begin position="24"/>
        <end position="240"/>
    </location>
</feature>
<evidence type="ECO:0008006" key="4">
    <source>
        <dbReference type="Google" id="ProtNLM"/>
    </source>
</evidence>
<proteinExistence type="predicted"/>
<evidence type="ECO:0000313" key="2">
    <source>
        <dbReference type="EMBL" id="MCF1716664.1"/>
    </source>
</evidence>
<keyword evidence="1" id="KW-0732">Signal</keyword>
<reference evidence="2 3" key="1">
    <citation type="submission" date="2022-01" db="EMBL/GenBank/DDBJ databases">
        <title>Flavihumibacter sp. nov., isolated from sediment of a river.</title>
        <authorList>
            <person name="Liu H."/>
        </authorList>
    </citation>
    <scope>NUCLEOTIDE SEQUENCE [LARGE SCALE GENOMIC DNA]</scope>
    <source>
        <strain evidence="2 3">RY-1</strain>
    </source>
</reference>